<accession>A0A8A7KAL3</accession>
<dbReference type="Gene3D" id="2.40.50.230">
    <property type="entry name" value="Gp5 N-terminal domain"/>
    <property type="match status" value="1"/>
</dbReference>
<protein>
    <recommendedName>
        <fullName evidence="1">Phage protein Gp138 N-terminal domain-containing protein</fullName>
    </recommendedName>
</protein>
<sequence length="210" mass="22298">MELNKIIRKVIDDKLDKLNVALPARILKYDSSKLRGNIELLAKKELNGEQVTYPPILEVPVSSIRAGTFVIIPPYQKGDVVQVLFNQKALDKLLITGEPEEVQYKRSFSLDDAVIIGGLQVEQADDLPNVGENLYIGSQDGETNIEITPGGEININCSTANINADEVNLAGGGAGIARQGDSVQVEVTGGSSAGVYTGSITSGSNKVSSG</sequence>
<dbReference type="Pfam" id="PF18352">
    <property type="entry name" value="Gp138_N"/>
    <property type="match status" value="1"/>
</dbReference>
<evidence type="ECO:0000313" key="3">
    <source>
        <dbReference type="Proteomes" id="UP000665020"/>
    </source>
</evidence>
<dbReference type="Proteomes" id="UP000665020">
    <property type="component" value="Chromosome"/>
</dbReference>
<name>A0A8A7KAL3_9FIRM</name>
<feature type="domain" description="Phage protein Gp138 N-terminal" evidence="1">
    <location>
        <begin position="22"/>
        <end position="118"/>
    </location>
</feature>
<evidence type="ECO:0000313" key="2">
    <source>
        <dbReference type="EMBL" id="QTL96568.1"/>
    </source>
</evidence>
<dbReference type="InterPro" id="IPR037026">
    <property type="entry name" value="Vgr_OB-fold_dom_sf"/>
</dbReference>
<keyword evidence="3" id="KW-1185">Reference proteome</keyword>
<reference evidence="2" key="1">
    <citation type="submission" date="2019-12" db="EMBL/GenBank/DDBJ databases">
        <authorList>
            <person name="zhang j."/>
            <person name="sun C.M."/>
        </authorList>
    </citation>
    <scope>NUCLEOTIDE SEQUENCE</scope>
    <source>
        <strain evidence="2">NS-1</strain>
    </source>
</reference>
<dbReference type="RefSeq" id="WP_230868286.1">
    <property type="nucleotide sequence ID" value="NZ_CP046640.1"/>
</dbReference>
<gene>
    <name evidence="2" type="ORF">GM661_00575</name>
</gene>
<dbReference type="KEGG" id="ifn:GM661_00575"/>
<proteinExistence type="predicted"/>
<dbReference type="InterPro" id="IPR041599">
    <property type="entry name" value="Gp138_N"/>
</dbReference>
<evidence type="ECO:0000259" key="1">
    <source>
        <dbReference type="Pfam" id="PF18352"/>
    </source>
</evidence>
<dbReference type="EMBL" id="CP046640">
    <property type="protein sequence ID" value="QTL96568.1"/>
    <property type="molecule type" value="Genomic_DNA"/>
</dbReference>
<organism evidence="2 3">
    <name type="scientific">Iocasia fonsfrigidae</name>
    <dbReference type="NCBI Taxonomy" id="2682810"/>
    <lineage>
        <taxon>Bacteria</taxon>
        <taxon>Bacillati</taxon>
        <taxon>Bacillota</taxon>
        <taxon>Clostridia</taxon>
        <taxon>Halanaerobiales</taxon>
        <taxon>Halanaerobiaceae</taxon>
        <taxon>Iocasia</taxon>
    </lineage>
</organism>
<dbReference type="AlphaFoldDB" id="A0A8A7KAL3"/>